<evidence type="ECO:0000313" key="3">
    <source>
        <dbReference type="WBParaSite" id="Csp11.Scaffold629.g12411.t1"/>
    </source>
</evidence>
<accession>A0A1I7TW86</accession>
<dbReference type="SUPFAM" id="SSF81321">
    <property type="entry name" value="Family A G protein-coupled receptor-like"/>
    <property type="match status" value="1"/>
</dbReference>
<dbReference type="Pfam" id="PF10319">
    <property type="entry name" value="7TM_GPCR_Srj"/>
    <property type="match status" value="1"/>
</dbReference>
<evidence type="ECO:0000256" key="1">
    <source>
        <dbReference type="SAM" id="Phobius"/>
    </source>
</evidence>
<feature type="transmembrane region" description="Helical" evidence="1">
    <location>
        <begin position="132"/>
        <end position="153"/>
    </location>
</feature>
<dbReference type="WBParaSite" id="Csp11.Scaffold629.g12411.t1">
    <property type="protein sequence ID" value="Csp11.Scaffold629.g12411.t1"/>
    <property type="gene ID" value="Csp11.Scaffold629.g12411"/>
</dbReference>
<reference evidence="3" key="1">
    <citation type="submission" date="2016-11" db="UniProtKB">
        <authorList>
            <consortium name="WormBaseParasite"/>
        </authorList>
    </citation>
    <scope>IDENTIFICATION</scope>
</reference>
<dbReference type="PANTHER" id="PTHR45907">
    <property type="entry name" value="SERPENTINE RECEPTOR, CLASS J"/>
    <property type="match status" value="1"/>
</dbReference>
<dbReference type="AlphaFoldDB" id="A0A1I7TW86"/>
<name>A0A1I7TW86_9PELO</name>
<proteinExistence type="predicted"/>
<evidence type="ECO:0000313" key="2">
    <source>
        <dbReference type="Proteomes" id="UP000095282"/>
    </source>
</evidence>
<feature type="transmembrane region" description="Helical" evidence="1">
    <location>
        <begin position="44"/>
        <end position="65"/>
    </location>
</feature>
<keyword evidence="1" id="KW-1133">Transmembrane helix</keyword>
<dbReference type="PANTHER" id="PTHR45907:SF19">
    <property type="entry name" value="SERPENTINE RECEPTOR, CLASS J"/>
    <property type="match status" value="1"/>
</dbReference>
<feature type="transmembrane region" description="Helical" evidence="1">
    <location>
        <begin position="91"/>
        <end position="120"/>
    </location>
</feature>
<keyword evidence="1" id="KW-0472">Membrane</keyword>
<dbReference type="InterPro" id="IPR019423">
    <property type="entry name" value="7TM_GPCR_serpentine_rcpt_Srj"/>
</dbReference>
<feature type="transmembrane region" description="Helical" evidence="1">
    <location>
        <begin position="12"/>
        <end position="32"/>
    </location>
</feature>
<protein>
    <submittedName>
        <fullName evidence="3">Serpentine Receptor, class J</fullName>
    </submittedName>
</protein>
<keyword evidence="2" id="KW-1185">Reference proteome</keyword>
<keyword evidence="1" id="KW-0812">Transmembrane</keyword>
<dbReference type="Proteomes" id="UP000095282">
    <property type="component" value="Unplaced"/>
</dbReference>
<organism evidence="2 3">
    <name type="scientific">Caenorhabditis tropicalis</name>
    <dbReference type="NCBI Taxonomy" id="1561998"/>
    <lineage>
        <taxon>Eukaryota</taxon>
        <taxon>Metazoa</taxon>
        <taxon>Ecdysozoa</taxon>
        <taxon>Nematoda</taxon>
        <taxon>Chromadorea</taxon>
        <taxon>Rhabditida</taxon>
        <taxon>Rhabditina</taxon>
        <taxon>Rhabditomorpha</taxon>
        <taxon>Rhabditoidea</taxon>
        <taxon>Rhabditidae</taxon>
        <taxon>Peloderinae</taxon>
        <taxon>Caenorhabditis</taxon>
    </lineage>
</organism>
<sequence length="178" mass="20081">MLLRKSTSPNGAVHLFWFFAFPLFTVFLASLWTMEGSFEDTIKAWICFTVFSITSGASLFALILLRHSIIALLKERGGILSEKTQKLHKQLIMALTIQLIIPTTVCFIPSVITMFLTIFGKSYDQFLADTAVIAYSIFPFLDPLAIIFSVPAFRRKLVHLFDKSEIQNSSNIGRVQPI</sequence>